<name>A0A498R4R0_9FIRM</name>
<evidence type="ECO:0000256" key="6">
    <source>
        <dbReference type="SAM" id="Phobius"/>
    </source>
</evidence>
<keyword evidence="3 6" id="KW-0812">Transmembrane</keyword>
<gene>
    <name evidence="9" type="ORF">LUCI_2941</name>
</gene>
<feature type="transmembrane region" description="Helical" evidence="6">
    <location>
        <begin position="73"/>
        <end position="95"/>
    </location>
</feature>
<dbReference type="GO" id="GO:0005886">
    <property type="term" value="C:plasma membrane"/>
    <property type="evidence" value="ECO:0007669"/>
    <property type="project" value="UniProtKB-SubCell"/>
</dbReference>
<keyword evidence="7" id="KW-0732">Signal</keyword>
<evidence type="ECO:0000259" key="8">
    <source>
        <dbReference type="Pfam" id="PF13190"/>
    </source>
</evidence>
<evidence type="ECO:0000313" key="9">
    <source>
        <dbReference type="EMBL" id="VBB07676.1"/>
    </source>
</evidence>
<keyword evidence="10" id="KW-1185">Reference proteome</keyword>
<keyword evidence="4 6" id="KW-1133">Transmembrane helix</keyword>
<dbReference type="InterPro" id="IPR025937">
    <property type="entry name" value="PDGLE_dom"/>
</dbReference>
<dbReference type="AlphaFoldDB" id="A0A498R4R0"/>
<proteinExistence type="predicted"/>
<evidence type="ECO:0000256" key="1">
    <source>
        <dbReference type="ARBA" id="ARBA00004236"/>
    </source>
</evidence>
<evidence type="ECO:0000313" key="10">
    <source>
        <dbReference type="Proteomes" id="UP000277811"/>
    </source>
</evidence>
<feature type="chain" id="PRO_5039082619" evidence="7">
    <location>
        <begin position="23"/>
        <end position="110"/>
    </location>
</feature>
<evidence type="ECO:0000256" key="2">
    <source>
        <dbReference type="ARBA" id="ARBA00022475"/>
    </source>
</evidence>
<feature type="signal peptide" evidence="7">
    <location>
        <begin position="1"/>
        <end position="22"/>
    </location>
</feature>
<dbReference type="Pfam" id="PF13190">
    <property type="entry name" value="PDGLE"/>
    <property type="match status" value="1"/>
</dbReference>
<accession>A0A498R4R0</accession>
<dbReference type="RefSeq" id="WP_122628607.1">
    <property type="nucleotide sequence ID" value="NZ_UPPP01000078.1"/>
</dbReference>
<feature type="domain" description="PDGLE" evidence="8">
    <location>
        <begin position="6"/>
        <end position="96"/>
    </location>
</feature>
<comment type="subcellular location">
    <subcellularLocation>
        <location evidence="1">Cell membrane</location>
    </subcellularLocation>
</comment>
<keyword evidence="2" id="KW-1003">Cell membrane</keyword>
<protein>
    <submittedName>
        <fullName evidence="9">Biosynthesis cobalamin cbim cobalt signal nickel membrane abc protein</fullName>
    </submittedName>
</protein>
<sequence length="110" mass="12532">MYKRYWFILALLVICSPLGLLANGTAWGEWDRQDLKETLGYVPQGLEQLSNRWQAIFPDYNIHFLGEGTLSSFAGYILSALIGSLLVYTLILFIAKRLFPVRNKQACSDK</sequence>
<evidence type="ECO:0000256" key="3">
    <source>
        <dbReference type="ARBA" id="ARBA00022692"/>
    </source>
</evidence>
<evidence type="ECO:0000256" key="5">
    <source>
        <dbReference type="ARBA" id="ARBA00023136"/>
    </source>
</evidence>
<dbReference type="EMBL" id="UPPP01000078">
    <property type="protein sequence ID" value="VBB07676.1"/>
    <property type="molecule type" value="Genomic_DNA"/>
</dbReference>
<evidence type="ECO:0000256" key="4">
    <source>
        <dbReference type="ARBA" id="ARBA00022989"/>
    </source>
</evidence>
<keyword evidence="5 6" id="KW-0472">Membrane</keyword>
<dbReference type="OrthoDB" id="9812055at2"/>
<evidence type="ECO:0000256" key="7">
    <source>
        <dbReference type="SAM" id="SignalP"/>
    </source>
</evidence>
<dbReference type="Proteomes" id="UP000277811">
    <property type="component" value="Unassembled WGS sequence"/>
</dbReference>
<organism evidence="9 10">
    <name type="scientific">Lucifera butyrica</name>
    <dbReference type="NCBI Taxonomy" id="1351585"/>
    <lineage>
        <taxon>Bacteria</taxon>
        <taxon>Bacillati</taxon>
        <taxon>Bacillota</taxon>
        <taxon>Negativicutes</taxon>
        <taxon>Veillonellales</taxon>
        <taxon>Veillonellaceae</taxon>
        <taxon>Lucifera</taxon>
    </lineage>
</organism>
<reference evidence="9 10" key="1">
    <citation type="submission" date="2018-06" db="EMBL/GenBank/DDBJ databases">
        <authorList>
            <person name="Strepis N."/>
        </authorList>
    </citation>
    <scope>NUCLEOTIDE SEQUENCE [LARGE SCALE GENOMIC DNA]</scope>
    <source>
        <strain evidence="9">LUCI</strain>
    </source>
</reference>